<evidence type="ECO:0000256" key="5">
    <source>
        <dbReference type="ARBA" id="ARBA00022840"/>
    </source>
</evidence>
<dbReference type="InterPro" id="IPR000719">
    <property type="entry name" value="Prot_kinase_dom"/>
</dbReference>
<evidence type="ECO:0000256" key="2">
    <source>
        <dbReference type="ARBA" id="ARBA00022679"/>
    </source>
</evidence>
<dbReference type="Gene3D" id="1.25.40.10">
    <property type="entry name" value="Tetratricopeptide repeat domain"/>
    <property type="match status" value="1"/>
</dbReference>
<dbReference type="InterPro" id="IPR027417">
    <property type="entry name" value="P-loop_NTPase"/>
</dbReference>
<dbReference type="EC" id="2.7.11.1" evidence="6"/>
<evidence type="ECO:0000256" key="1">
    <source>
        <dbReference type="ARBA" id="ARBA00022527"/>
    </source>
</evidence>
<dbReference type="OrthoDB" id="136365at2"/>
<feature type="domain" description="Protein kinase" evidence="9">
    <location>
        <begin position="29"/>
        <end position="286"/>
    </location>
</feature>
<dbReference type="GO" id="GO:0046872">
    <property type="term" value="F:metal ion binding"/>
    <property type="evidence" value="ECO:0007669"/>
    <property type="project" value="UniProtKB-UniRule"/>
</dbReference>
<dbReference type="GO" id="GO:0106310">
    <property type="term" value="F:protein serine kinase activity"/>
    <property type="evidence" value="ECO:0007669"/>
    <property type="project" value="UniProtKB-UniRule"/>
</dbReference>
<organism evidence="10 11">
    <name type="scientific">Rhodococcus oxybenzonivorans</name>
    <dbReference type="NCBI Taxonomy" id="1990687"/>
    <lineage>
        <taxon>Bacteria</taxon>
        <taxon>Bacillati</taxon>
        <taxon>Actinomycetota</taxon>
        <taxon>Actinomycetes</taxon>
        <taxon>Mycobacteriales</taxon>
        <taxon>Nocardiaceae</taxon>
        <taxon>Rhodococcus</taxon>
    </lineage>
</organism>
<dbReference type="InterPro" id="IPR011990">
    <property type="entry name" value="TPR-like_helical_dom_sf"/>
</dbReference>
<keyword evidence="2 6" id="KW-0808">Transferase</keyword>
<dbReference type="PROSITE" id="PS00108">
    <property type="entry name" value="PROTEIN_KINASE_ST"/>
    <property type="match status" value="1"/>
</dbReference>
<comment type="catalytic activity">
    <reaction evidence="6">
        <text>L-seryl-[protein] + ATP = O-phospho-L-seryl-[protein] + ADP + H(+)</text>
        <dbReference type="Rhea" id="RHEA:17989"/>
        <dbReference type="Rhea" id="RHEA-COMP:9863"/>
        <dbReference type="Rhea" id="RHEA-COMP:11604"/>
        <dbReference type="ChEBI" id="CHEBI:15378"/>
        <dbReference type="ChEBI" id="CHEBI:29999"/>
        <dbReference type="ChEBI" id="CHEBI:30616"/>
        <dbReference type="ChEBI" id="CHEBI:83421"/>
        <dbReference type="ChEBI" id="CHEBI:456216"/>
        <dbReference type="EC" id="2.7.11.1"/>
    </reaction>
</comment>
<dbReference type="GO" id="GO:0005524">
    <property type="term" value="F:ATP binding"/>
    <property type="evidence" value="ECO:0007669"/>
    <property type="project" value="UniProtKB-UniRule"/>
</dbReference>
<dbReference type="InterPro" id="IPR059106">
    <property type="entry name" value="WHD_MalT"/>
</dbReference>
<keyword evidence="10" id="KW-0614">Plasmid</keyword>
<protein>
    <recommendedName>
        <fullName evidence="6">Serine/threonine-protein kinase PknK</fullName>
        <ecNumber evidence="6">2.7.11.1</ecNumber>
    </recommendedName>
    <alternativeName>
        <fullName evidence="6">Protein kinase K</fullName>
    </alternativeName>
</protein>
<dbReference type="InterPro" id="IPR017441">
    <property type="entry name" value="Protein_kinase_ATP_BS"/>
</dbReference>
<dbReference type="Gene3D" id="3.40.50.300">
    <property type="entry name" value="P-loop containing nucleotide triphosphate hydrolases"/>
    <property type="match status" value="1"/>
</dbReference>
<accession>A0A2S2C6S5</accession>
<comment type="catalytic activity">
    <reaction evidence="6">
        <text>L-threonyl-[protein] + ATP = O-phospho-L-threonyl-[protein] + ADP + H(+)</text>
        <dbReference type="Rhea" id="RHEA:46608"/>
        <dbReference type="Rhea" id="RHEA-COMP:11060"/>
        <dbReference type="Rhea" id="RHEA-COMP:11605"/>
        <dbReference type="ChEBI" id="CHEBI:15378"/>
        <dbReference type="ChEBI" id="CHEBI:30013"/>
        <dbReference type="ChEBI" id="CHEBI:30616"/>
        <dbReference type="ChEBI" id="CHEBI:61977"/>
        <dbReference type="ChEBI" id="CHEBI:456216"/>
        <dbReference type="EC" id="2.7.11.1"/>
    </reaction>
</comment>
<feature type="binding site" evidence="7">
    <location>
        <position position="58"/>
    </location>
    <ligand>
        <name>ATP</name>
        <dbReference type="ChEBI" id="CHEBI:30616"/>
    </ligand>
</feature>
<dbReference type="GO" id="GO:0004674">
    <property type="term" value="F:protein serine/threonine kinase activity"/>
    <property type="evidence" value="ECO:0007669"/>
    <property type="project" value="UniProtKB-UniRule"/>
</dbReference>
<dbReference type="InterPro" id="IPR016236">
    <property type="entry name" value="Ser/Thr_kinase_PknK_prd"/>
</dbReference>
<sequence>MDEFDEVDLPNTQRDVSRDIATELDMAGLENAQEVGRGGFGVVYRCTERSLDRPVAVKVLTSDVGPDDRTRFVREQRAMGKLSSHPHIVQILHVGVTANGSLFLVMPYHEHGSLQTLLRQKGPFPLPTVLGIGVKLAGALAAAHREGILHRDIKPANILITGYGEPQLTDFGIARIGGDFETSAGSIVGTPAFTAPEVLKGQPPSPASDVYGLGATLFCLMTGHAAFERRTREGVVAQFVRVTNQPIPDLREHGIPDDVCTAIEHAMAGVPADRPASADAFGNELRTVQLLHGLQMDAMAMPADPFRATSPPPGTGGAPAEKTPAAMPNTPPTAATKFRPPTSARPLVERRRLLETLRAGAGRRLTVIHAPAGFGKSTLASQWRHALIAEGMPVAWLTIDRDDNNVTWFLSHLVEAIHTALPTTAPDLERILEDHYEDAARYVLPSLINDIHDSGHAIAIVIDDWHRVTSPDTVAAMNFLLENGCHHVQVIVATRSQSGLPLSLMRVRDELVEIGPTAMRFDTAESRAFLVDVNGLTLDDQEVSSLRRSTDGWVAALQLASLSLRGRSDRMDFIAHLSGGHHAIHEYLVENVLSTLEPTILEFLLATAITEKICGDLAGMLTHVPSGQEMLEEIERRDLFLQSIDDDREWFRYHHLFADLLHRRLERLHPGRREELHRIAAHWFADHNMLSEAVDNALAAGDTDHALRLVEDGGMTLIEDSRMTTLLGLVAKLPPNLAVTSARLQLNIAWANILMQRPRQMRAALDLFDAALTNTQTDDTATDALRVEAAVVQASGKLFADEIAGVQELVADCLRHPDAVRPFLASGAGSIASFVALYTFDFDAARRWQDWAAAYHAQTSGPFSVMYGYCLAGAAAYEQLDIPAAENYFRSAVAMTGKSGVHAHAARLAGALLGALLYEMGNITEAERLLDESYKLGSEGGGLVEFMLATYGTGSRVKASLRHHEEAERRLEEGARIAESLRLPRLAARMVNERIRSGLPVGEDVRTRLMGLNAYRPQADGIATITSELDEDSSIRILLGASTSDDVAHACSRAKELVLSIEKQGRPRALIRAKLLLAVCLSASERFTEARSVLAPVAARCTELGLTQILLDEDARIANILAAT</sequence>
<dbReference type="InterPro" id="IPR008271">
    <property type="entry name" value="Ser/Thr_kinase_AS"/>
</dbReference>
<comment type="similarity">
    <text evidence="6">Belongs to the protein kinase superfamily.</text>
</comment>
<keyword evidence="1 6" id="KW-0723">Serine/threonine-protein kinase</keyword>
<dbReference type="PROSITE" id="PS00107">
    <property type="entry name" value="PROTEIN_KINASE_ATP"/>
    <property type="match status" value="1"/>
</dbReference>
<dbReference type="SUPFAM" id="SSF56112">
    <property type="entry name" value="Protein kinase-like (PK-like)"/>
    <property type="match status" value="1"/>
</dbReference>
<dbReference type="SMART" id="SM00220">
    <property type="entry name" value="S_TKc"/>
    <property type="match status" value="1"/>
</dbReference>
<dbReference type="EMBL" id="CP021355">
    <property type="protein sequence ID" value="AWK76576.1"/>
    <property type="molecule type" value="Genomic_DNA"/>
</dbReference>
<keyword evidence="4 6" id="KW-0418">Kinase</keyword>
<dbReference type="Pfam" id="PF25873">
    <property type="entry name" value="WHD_MalT"/>
    <property type="match status" value="1"/>
</dbReference>
<dbReference type="CDD" id="cd14014">
    <property type="entry name" value="STKc_PknB_like"/>
    <property type="match status" value="1"/>
</dbReference>
<reference evidence="10 11" key="1">
    <citation type="submission" date="2017-05" db="EMBL/GenBank/DDBJ databases">
        <title>Isolation of Rhodococcus sp. S2-17 biodegrading of BP-3.</title>
        <authorList>
            <person name="Lee Y."/>
            <person name="Kim K.H."/>
            <person name="Chun B.H."/>
            <person name="Jung H.S."/>
            <person name="Jeon C.O."/>
        </authorList>
    </citation>
    <scope>NUCLEOTIDE SEQUENCE [LARGE SCALE GENOMIC DNA]</scope>
    <source>
        <strain evidence="10 11">S2-17</strain>
        <plasmid evidence="11">prb98</plasmid>
    </source>
</reference>
<evidence type="ECO:0000256" key="6">
    <source>
        <dbReference type="PIRNR" id="PIRNR000574"/>
    </source>
</evidence>
<dbReference type="AlphaFoldDB" id="A0A2S2C6S5"/>
<dbReference type="Proteomes" id="UP000245711">
    <property type="component" value="Plasmid pRB98"/>
</dbReference>
<dbReference type="InterPro" id="IPR011009">
    <property type="entry name" value="Kinase-like_dom_sf"/>
</dbReference>
<evidence type="ECO:0000256" key="3">
    <source>
        <dbReference type="ARBA" id="ARBA00022741"/>
    </source>
</evidence>
<keyword evidence="11" id="KW-1185">Reference proteome</keyword>
<dbReference type="KEGG" id="roz:CBI38_35085"/>
<geneLocation type="plasmid" evidence="11">
    <name>prb98</name>
</geneLocation>
<dbReference type="Pfam" id="PF00069">
    <property type="entry name" value="Pkinase"/>
    <property type="match status" value="1"/>
</dbReference>
<gene>
    <name evidence="10" type="ORF">CBI38_35085</name>
</gene>
<dbReference type="SUPFAM" id="SSF52540">
    <property type="entry name" value="P-loop containing nucleoside triphosphate hydrolases"/>
    <property type="match status" value="1"/>
</dbReference>
<evidence type="ECO:0000259" key="9">
    <source>
        <dbReference type="PROSITE" id="PS50011"/>
    </source>
</evidence>
<evidence type="ECO:0000256" key="4">
    <source>
        <dbReference type="ARBA" id="ARBA00022777"/>
    </source>
</evidence>
<evidence type="ECO:0000313" key="10">
    <source>
        <dbReference type="EMBL" id="AWK76576.1"/>
    </source>
</evidence>
<dbReference type="Pfam" id="PF13191">
    <property type="entry name" value="AAA_16"/>
    <property type="match status" value="1"/>
</dbReference>
<keyword evidence="5 6" id="KW-0067">ATP-binding</keyword>
<proteinExistence type="inferred from homology"/>
<dbReference type="PIRSF" id="PIRSF000574">
    <property type="entry name" value="Ser/Thr_PK_PknK_prd"/>
    <property type="match status" value="1"/>
</dbReference>
<dbReference type="InterPro" id="IPR041664">
    <property type="entry name" value="AAA_16"/>
</dbReference>
<keyword evidence="3 6" id="KW-0547">Nucleotide-binding</keyword>
<evidence type="ECO:0000256" key="8">
    <source>
        <dbReference type="SAM" id="MobiDB-lite"/>
    </source>
</evidence>
<dbReference type="PANTHER" id="PTHR43289:SF6">
    <property type="entry name" value="SERINE_THREONINE-PROTEIN KINASE NEKL-3"/>
    <property type="match status" value="1"/>
</dbReference>
<dbReference type="PANTHER" id="PTHR43289">
    <property type="entry name" value="MITOGEN-ACTIVATED PROTEIN KINASE KINASE KINASE 20-RELATED"/>
    <property type="match status" value="1"/>
</dbReference>
<evidence type="ECO:0000256" key="7">
    <source>
        <dbReference type="PROSITE-ProRule" id="PRU10141"/>
    </source>
</evidence>
<dbReference type="PROSITE" id="PS50011">
    <property type="entry name" value="PROTEIN_KINASE_DOM"/>
    <property type="match status" value="1"/>
</dbReference>
<name>A0A2S2C6S5_9NOCA</name>
<dbReference type="Gene3D" id="1.10.510.10">
    <property type="entry name" value="Transferase(Phosphotransferase) domain 1"/>
    <property type="match status" value="1"/>
</dbReference>
<feature type="region of interest" description="Disordered" evidence="8">
    <location>
        <begin position="307"/>
        <end position="343"/>
    </location>
</feature>
<evidence type="ECO:0000313" key="11">
    <source>
        <dbReference type="Proteomes" id="UP000245711"/>
    </source>
</evidence>
<feature type="compositionally biased region" description="Low complexity" evidence="8">
    <location>
        <begin position="318"/>
        <end position="336"/>
    </location>
</feature>
<dbReference type="RefSeq" id="WP_109336022.1">
    <property type="nucleotide sequence ID" value="NZ_CP021355.1"/>
</dbReference>